<comment type="caution">
    <text evidence="1">The sequence shown here is derived from an EMBL/GenBank/DDBJ whole genome shotgun (WGS) entry which is preliminary data.</text>
</comment>
<dbReference type="EMBL" id="SDCE01000040">
    <property type="protein sequence ID" value="TCX04998.1"/>
    <property type="molecule type" value="Genomic_DNA"/>
</dbReference>
<reference evidence="1" key="1">
    <citation type="submission" date="2019-01" db="EMBL/GenBank/DDBJ databases">
        <authorList>
            <person name="Lista F."/>
            <person name="Anselmo A."/>
        </authorList>
    </citation>
    <scope>NUCLEOTIDE SEQUENCE</scope>
    <source>
        <strain evidence="1">18S</strain>
    </source>
</reference>
<sequence>MGQVVNLYGANFTDSRLPILYNYPGLNPGSLFLLDAVMIDPYFNFSATGTTVYTDNLAAEVAAELTGKTAADLKVAWNNTLVTTGSAPEAKFERTAKGGVHGILSLVNQVSGHRGRFTCPGIMPYVAEHQHDHKFLLIMHYQVTRVGSGTPATQTTEVLISSQTSPSTNRLIVARLPNAVSAGPAQFSLQSDKNGTDFTENIYYQDMPVWGAASGFGALVNNNCKSFVMYRTHLIDIDASGMALADIVAAEQQLFNANFNAGGKYAGDTIPTSPSELP</sequence>
<dbReference type="AlphaFoldDB" id="A0A483GCH4"/>
<evidence type="ECO:0000313" key="1">
    <source>
        <dbReference type="EMBL" id="TCX04998.1"/>
    </source>
</evidence>
<dbReference type="RefSeq" id="WP_040164906.1">
    <property type="nucleotide sequence ID" value="NZ_CBCYFS010000032.1"/>
</dbReference>
<proteinExistence type="predicted"/>
<protein>
    <submittedName>
        <fullName evidence="1">Uncharacterized protein</fullName>
    </submittedName>
</protein>
<accession>A0A483GCH4</accession>
<gene>
    <name evidence="1" type="ORF">ETE71_26470</name>
</gene>
<organism evidence="1">
    <name type="scientific">Klebsiella pneumoniae</name>
    <dbReference type="NCBI Taxonomy" id="573"/>
    <lineage>
        <taxon>Bacteria</taxon>
        <taxon>Pseudomonadati</taxon>
        <taxon>Pseudomonadota</taxon>
        <taxon>Gammaproteobacteria</taxon>
        <taxon>Enterobacterales</taxon>
        <taxon>Enterobacteriaceae</taxon>
        <taxon>Klebsiella/Raoultella group</taxon>
        <taxon>Klebsiella</taxon>
        <taxon>Klebsiella pneumoniae complex</taxon>
    </lineage>
</organism>
<name>A0A483GCH4_KLEPN</name>